<name>A0A9D1T2H2_9BACT</name>
<dbReference type="PANTHER" id="PTHR30576">
    <property type="entry name" value="COLANIC BIOSYNTHESIS UDP-GLUCOSE LIPID CARRIER TRANSFERASE"/>
    <property type="match status" value="1"/>
</dbReference>
<keyword evidence="3" id="KW-0808">Transferase</keyword>
<reference evidence="3" key="1">
    <citation type="submission" date="2020-10" db="EMBL/GenBank/DDBJ databases">
        <authorList>
            <person name="Gilroy R."/>
        </authorList>
    </citation>
    <scope>NUCLEOTIDE SEQUENCE</scope>
    <source>
        <strain evidence="3">35461</strain>
    </source>
</reference>
<dbReference type="Proteomes" id="UP000886845">
    <property type="component" value="Unassembled WGS sequence"/>
</dbReference>
<comment type="similarity">
    <text evidence="1">Belongs to the bacterial sugar transferase family.</text>
</comment>
<dbReference type="EMBL" id="DVOR01000081">
    <property type="protein sequence ID" value="HIV08981.1"/>
    <property type="molecule type" value="Genomic_DNA"/>
</dbReference>
<dbReference type="PANTHER" id="PTHR30576:SF8">
    <property type="entry name" value="UNDECAPRENYL-PHOSPHATE GALACTOSE PHOSPHOTRANSFERASE"/>
    <property type="match status" value="1"/>
</dbReference>
<dbReference type="InterPro" id="IPR003362">
    <property type="entry name" value="Bact_transf"/>
</dbReference>
<evidence type="ECO:0000259" key="2">
    <source>
        <dbReference type="Pfam" id="PF02397"/>
    </source>
</evidence>
<accession>A0A9D1T2H2</accession>
<evidence type="ECO:0000256" key="1">
    <source>
        <dbReference type="ARBA" id="ARBA00006464"/>
    </source>
</evidence>
<dbReference type="GO" id="GO:0016780">
    <property type="term" value="F:phosphotransferase activity, for other substituted phosphate groups"/>
    <property type="evidence" value="ECO:0007669"/>
    <property type="project" value="TreeGrafter"/>
</dbReference>
<gene>
    <name evidence="3" type="ORF">IAC79_02560</name>
</gene>
<feature type="domain" description="Bacterial sugar transferase" evidence="2">
    <location>
        <begin position="7"/>
        <end position="167"/>
    </location>
</feature>
<dbReference type="Pfam" id="PF02397">
    <property type="entry name" value="Bac_transf"/>
    <property type="match status" value="1"/>
</dbReference>
<evidence type="ECO:0000313" key="3">
    <source>
        <dbReference type="EMBL" id="HIV08981.1"/>
    </source>
</evidence>
<evidence type="ECO:0000313" key="4">
    <source>
        <dbReference type="Proteomes" id="UP000886845"/>
    </source>
</evidence>
<protein>
    <submittedName>
        <fullName evidence="3">Sugar transferase</fullName>
    </submittedName>
</protein>
<dbReference type="AlphaFoldDB" id="A0A9D1T2H2"/>
<organism evidence="3 4">
    <name type="scientific">Candidatus Spyradenecus faecavium</name>
    <dbReference type="NCBI Taxonomy" id="2840947"/>
    <lineage>
        <taxon>Bacteria</taxon>
        <taxon>Pseudomonadati</taxon>
        <taxon>Lentisphaerota</taxon>
        <taxon>Lentisphaeria</taxon>
        <taxon>Lentisphaerales</taxon>
        <taxon>Lentisphaeraceae</taxon>
        <taxon>Lentisphaeraceae incertae sedis</taxon>
        <taxon>Candidatus Spyradenecus</taxon>
    </lineage>
</organism>
<proteinExistence type="inferred from homology"/>
<comment type="caution">
    <text evidence="3">The sequence shown here is derived from an EMBL/GenBank/DDBJ whole genome shotgun (WGS) entry which is preliminary data.</text>
</comment>
<sequence length="171" mass="19364">MPRALELALVLLTAPLWVALMGLVALALLPGGRPLLFLQRRPGLHGRPFTILKFRTMRPGPGTDAERVTRVGRILRATSLDELPELINVLRGEMALVGPRPLLMEYLAEYTPAEQHRHDVRPGITGWAQIHGRNAIDRAEKIRYDLEYVARRSTAFDFRILFLTLFHLKGN</sequence>
<reference evidence="3" key="2">
    <citation type="journal article" date="2021" name="PeerJ">
        <title>Extensive microbial diversity within the chicken gut microbiome revealed by metagenomics and culture.</title>
        <authorList>
            <person name="Gilroy R."/>
            <person name="Ravi A."/>
            <person name="Getino M."/>
            <person name="Pursley I."/>
            <person name="Horton D.L."/>
            <person name="Alikhan N.F."/>
            <person name="Baker D."/>
            <person name="Gharbi K."/>
            <person name="Hall N."/>
            <person name="Watson M."/>
            <person name="Adriaenssens E.M."/>
            <person name="Foster-Nyarko E."/>
            <person name="Jarju S."/>
            <person name="Secka A."/>
            <person name="Antonio M."/>
            <person name="Oren A."/>
            <person name="Chaudhuri R.R."/>
            <person name="La Ragione R."/>
            <person name="Hildebrand F."/>
            <person name="Pallen M.J."/>
        </authorList>
    </citation>
    <scope>NUCLEOTIDE SEQUENCE</scope>
    <source>
        <strain evidence="3">35461</strain>
    </source>
</reference>